<feature type="compositionally biased region" description="Pro residues" evidence="4">
    <location>
        <begin position="37"/>
        <end position="65"/>
    </location>
</feature>
<dbReference type="PANTHER" id="PTHR19846">
    <property type="entry name" value="WD40 REPEAT PROTEIN"/>
    <property type="match status" value="1"/>
</dbReference>
<dbReference type="Pfam" id="PF00400">
    <property type="entry name" value="WD40"/>
    <property type="match status" value="7"/>
</dbReference>
<feature type="region of interest" description="Disordered" evidence="4">
    <location>
        <begin position="1"/>
        <end position="99"/>
    </location>
</feature>
<dbReference type="CDD" id="cd00200">
    <property type="entry name" value="WD40"/>
    <property type="match status" value="1"/>
</dbReference>
<dbReference type="SMART" id="SM00320">
    <property type="entry name" value="WD40"/>
    <property type="match status" value="7"/>
</dbReference>
<dbReference type="GO" id="GO:0030621">
    <property type="term" value="F:U4 snRNA binding"/>
    <property type="evidence" value="ECO:0007669"/>
    <property type="project" value="TreeGrafter"/>
</dbReference>
<dbReference type="AlphaFoldDB" id="A0A8S2AFU9"/>
<dbReference type="Gene3D" id="4.10.280.110">
    <property type="entry name" value="Pre-mRNA processing factor 4 domain"/>
    <property type="match status" value="1"/>
</dbReference>
<protein>
    <recommendedName>
        <fullName evidence="5">Pre-mRNA processing factor 4 (PRP4)-like domain-containing protein</fullName>
    </recommendedName>
</protein>
<dbReference type="GO" id="GO:0017070">
    <property type="term" value="F:U6 snRNA binding"/>
    <property type="evidence" value="ECO:0007669"/>
    <property type="project" value="TreeGrafter"/>
</dbReference>
<accession>A0A8S2AFU9</accession>
<feature type="repeat" description="WD" evidence="3">
    <location>
        <begin position="294"/>
        <end position="326"/>
    </location>
</feature>
<dbReference type="PRINTS" id="PR00320">
    <property type="entry name" value="GPROTEINBRPT"/>
</dbReference>
<dbReference type="InterPro" id="IPR020472">
    <property type="entry name" value="WD40_PAC1"/>
</dbReference>
<dbReference type="InterPro" id="IPR001680">
    <property type="entry name" value="WD40_rpt"/>
</dbReference>
<keyword evidence="7" id="KW-1185">Reference proteome</keyword>
<dbReference type="Pfam" id="PF08799">
    <property type="entry name" value="PRP4"/>
    <property type="match status" value="1"/>
</dbReference>
<dbReference type="InterPro" id="IPR036285">
    <property type="entry name" value="PRP4-like_sf"/>
</dbReference>
<keyword evidence="2" id="KW-0677">Repeat</keyword>
<evidence type="ECO:0000259" key="5">
    <source>
        <dbReference type="SMART" id="SM00500"/>
    </source>
</evidence>
<dbReference type="GO" id="GO:0046540">
    <property type="term" value="C:U4/U6 x U5 tri-snRNP complex"/>
    <property type="evidence" value="ECO:0007669"/>
    <property type="project" value="TreeGrafter"/>
</dbReference>
<feature type="repeat" description="WD" evidence="3">
    <location>
        <begin position="377"/>
        <end position="418"/>
    </location>
</feature>
<sequence length="555" mass="62000">MEPNKEDNVSLPATAQITAPPILQDTASQPGFSAIPPVVPPSFPPPMAPIPMMPHPPVARPPTFNPPVSQNGRAKTSDSDSESDDEHFEISEESRQVRERQEKALQDLLVKRRAAAMAVPTNDKAVRDRLRRLGQPITLFGEQEMERRARLTQLLARLDMDGQLDKLLIVQEEDVAPKEEVDDEVLEYPFFTEGPKELREARIEIAKFSVKRAAVRIQRAKRRRDDPDEDMDAETKWALKHAKNMVLDCSNFGDDRPLTGCSFSRDGKILATCSLSGVTKLWEMPQVTNTIAVLKDHKERATDVVFSPVDDCLATASADRTAKLWKTDGTLLQTFEGHLDRLARVAFHPSGKYLGTTSFDKTWRLWDINTGAELLLQEGHSRSVYGIAFQQDGALAASSGLDSLARVWDLRTGRSILVFQGHIKPVFSVNFSPNGYHLASGGEDNQCRIWDLRMRKSLYIIPAHANLVSQVKYEPQEGYFLATASYDMKVNIWSGRDFSLVKSLAGHESKVASLDITADSSCIATVSHDRTIKLWTSSGSDEDEEKEKETMDIDL</sequence>
<name>A0A8S2AFU9_ARAAE</name>
<dbReference type="FunFam" id="2.130.10.10:FF:000689">
    <property type="entry name" value="U4/U6 small nuclear ribonucleoprotein PRP4-like protein"/>
    <property type="match status" value="1"/>
</dbReference>
<dbReference type="InterPro" id="IPR019775">
    <property type="entry name" value="WD40_repeat_CS"/>
</dbReference>
<dbReference type="SUPFAM" id="SSF158230">
    <property type="entry name" value="PRP4-like"/>
    <property type="match status" value="1"/>
</dbReference>
<evidence type="ECO:0000256" key="3">
    <source>
        <dbReference type="PROSITE-ProRule" id="PRU00221"/>
    </source>
</evidence>
<evidence type="ECO:0000256" key="2">
    <source>
        <dbReference type="ARBA" id="ARBA00022737"/>
    </source>
</evidence>
<evidence type="ECO:0000256" key="4">
    <source>
        <dbReference type="SAM" id="MobiDB-lite"/>
    </source>
</evidence>
<keyword evidence="1 3" id="KW-0853">WD repeat</keyword>
<feature type="domain" description="Pre-mRNA processing factor 4 (PRP4)-like" evidence="5">
    <location>
        <begin position="121"/>
        <end position="174"/>
    </location>
</feature>
<dbReference type="InterPro" id="IPR036322">
    <property type="entry name" value="WD40_repeat_dom_sf"/>
</dbReference>
<feature type="repeat" description="WD" evidence="3">
    <location>
        <begin position="419"/>
        <end position="460"/>
    </location>
</feature>
<dbReference type="PANTHER" id="PTHR19846:SF0">
    <property type="entry name" value="PRE-MRNA PROCESSING FACTOR 4"/>
    <property type="match status" value="1"/>
</dbReference>
<organism evidence="6 7">
    <name type="scientific">Arabidopsis arenosa</name>
    <name type="common">Sand rock-cress</name>
    <name type="synonym">Cardaminopsis arenosa</name>
    <dbReference type="NCBI Taxonomy" id="38785"/>
    <lineage>
        <taxon>Eukaryota</taxon>
        <taxon>Viridiplantae</taxon>
        <taxon>Streptophyta</taxon>
        <taxon>Embryophyta</taxon>
        <taxon>Tracheophyta</taxon>
        <taxon>Spermatophyta</taxon>
        <taxon>Magnoliopsida</taxon>
        <taxon>eudicotyledons</taxon>
        <taxon>Gunneridae</taxon>
        <taxon>Pentapetalae</taxon>
        <taxon>rosids</taxon>
        <taxon>malvids</taxon>
        <taxon>Brassicales</taxon>
        <taxon>Brassicaceae</taxon>
        <taxon>Camelineae</taxon>
        <taxon>Arabidopsis</taxon>
    </lineage>
</organism>
<feature type="repeat" description="WD" evidence="3">
    <location>
        <begin position="335"/>
        <end position="376"/>
    </location>
</feature>
<dbReference type="InterPro" id="IPR015943">
    <property type="entry name" value="WD40/YVTN_repeat-like_dom_sf"/>
</dbReference>
<dbReference type="EMBL" id="LR999454">
    <property type="protein sequence ID" value="CAE6043251.1"/>
    <property type="molecule type" value="Genomic_DNA"/>
</dbReference>
<gene>
    <name evidence="6" type="ORF">AARE701A_LOCUS11127</name>
</gene>
<evidence type="ECO:0000313" key="7">
    <source>
        <dbReference type="Proteomes" id="UP000682877"/>
    </source>
</evidence>
<reference evidence="6" key="1">
    <citation type="submission" date="2021-01" db="EMBL/GenBank/DDBJ databases">
        <authorList>
            <person name="Bezrukov I."/>
        </authorList>
    </citation>
    <scope>NUCLEOTIDE SEQUENCE</scope>
</reference>
<dbReference type="PROSITE" id="PS00678">
    <property type="entry name" value="WD_REPEATS_1"/>
    <property type="match status" value="3"/>
</dbReference>
<proteinExistence type="predicted"/>
<dbReference type="SUPFAM" id="SSF50978">
    <property type="entry name" value="WD40 repeat-like"/>
    <property type="match status" value="1"/>
</dbReference>
<evidence type="ECO:0000256" key="1">
    <source>
        <dbReference type="ARBA" id="ARBA00022574"/>
    </source>
</evidence>
<dbReference type="Gene3D" id="2.130.10.10">
    <property type="entry name" value="YVTN repeat-like/Quinoprotein amine dehydrogenase"/>
    <property type="match status" value="2"/>
</dbReference>
<dbReference type="InterPro" id="IPR014906">
    <property type="entry name" value="PRP4-like"/>
</dbReference>
<dbReference type="PROSITE" id="PS50294">
    <property type="entry name" value="WD_REPEATS_REGION"/>
    <property type="match status" value="6"/>
</dbReference>
<evidence type="ECO:0000313" key="6">
    <source>
        <dbReference type="EMBL" id="CAE6043251.1"/>
    </source>
</evidence>
<dbReference type="Proteomes" id="UP000682877">
    <property type="component" value="Chromosome 4"/>
</dbReference>
<feature type="repeat" description="WD" evidence="3">
    <location>
        <begin position="461"/>
        <end position="503"/>
    </location>
</feature>
<feature type="repeat" description="WD" evidence="3">
    <location>
        <begin position="504"/>
        <end position="535"/>
    </location>
</feature>
<dbReference type="PROSITE" id="PS50082">
    <property type="entry name" value="WD_REPEATS_2"/>
    <property type="match status" value="6"/>
</dbReference>
<dbReference type="SMART" id="SM00500">
    <property type="entry name" value="SFM"/>
    <property type="match status" value="1"/>
</dbReference>
<dbReference type="GO" id="GO:0000398">
    <property type="term" value="P:mRNA splicing, via spliceosome"/>
    <property type="evidence" value="ECO:0007669"/>
    <property type="project" value="TreeGrafter"/>
</dbReference>
<feature type="compositionally biased region" description="Basic and acidic residues" evidence="4">
    <location>
        <begin position="88"/>
        <end position="99"/>
    </location>
</feature>